<dbReference type="Proteomes" id="UP000032515">
    <property type="component" value="Unassembled WGS sequence"/>
</dbReference>
<accession>A0A0D7F261</accession>
<dbReference type="EMBL" id="JXXE01000143">
    <property type="protein sequence ID" value="KIZ45787.1"/>
    <property type="molecule type" value="Genomic_DNA"/>
</dbReference>
<evidence type="ECO:0000313" key="1">
    <source>
        <dbReference type="EMBL" id="KIZ45787.1"/>
    </source>
</evidence>
<name>A0A0D7F261_RHOPL</name>
<dbReference type="PATRIC" id="fig|1076.23.peg.701"/>
<dbReference type="RefSeq" id="WP_044407983.1">
    <property type="nucleotide sequence ID" value="NZ_JXXE01000143.1"/>
</dbReference>
<organism evidence="1 2">
    <name type="scientific">Rhodopseudomonas palustris</name>
    <dbReference type="NCBI Taxonomy" id="1076"/>
    <lineage>
        <taxon>Bacteria</taxon>
        <taxon>Pseudomonadati</taxon>
        <taxon>Pseudomonadota</taxon>
        <taxon>Alphaproteobacteria</taxon>
        <taxon>Hyphomicrobiales</taxon>
        <taxon>Nitrobacteraceae</taxon>
        <taxon>Rhodopseudomonas</taxon>
    </lineage>
</organism>
<protein>
    <submittedName>
        <fullName evidence="1">Uncharacterized protein</fullName>
    </submittedName>
</protein>
<dbReference type="OrthoDB" id="8140771at2"/>
<sequence length="222" mass="23578">MTQTITRLYDSSRQVAALEADLKKSNFKYNVVSAVQSGKTGSVDDIVAALTRAYVPRSEARVYAEPVKKGGVVVAVLAEFGFAAKAAEILDRYSPNQISVPQSGPAAVELSEATPFSNILHAPVLLDSSGPYKSYSGDMLLTDSDKFFSGTPLLANTSGPYKSFSGVPLLLDSSGPYKSFSGTPLLLESKGPYKSYSGEPLLMNNPTPLSTWLGLPVLSSRA</sequence>
<gene>
    <name evidence="1" type="ORF">OO17_07430</name>
</gene>
<dbReference type="AlphaFoldDB" id="A0A0D7F261"/>
<reference evidence="1 2" key="1">
    <citation type="submission" date="2014-11" db="EMBL/GenBank/DDBJ databases">
        <title>Genomics and ecophysiology of heterotrophic nitrogen fixing bacteria isolated from estuarine surface water.</title>
        <authorList>
            <person name="Bentzon-Tilia M."/>
            <person name="Severin I."/>
            <person name="Hansen L.H."/>
            <person name="Riemann L."/>
        </authorList>
    </citation>
    <scope>NUCLEOTIDE SEQUENCE [LARGE SCALE GENOMIC DNA]</scope>
    <source>
        <strain evidence="1 2">BAL398</strain>
    </source>
</reference>
<comment type="caution">
    <text evidence="1">The sequence shown here is derived from an EMBL/GenBank/DDBJ whole genome shotgun (WGS) entry which is preliminary data.</text>
</comment>
<evidence type="ECO:0000313" key="2">
    <source>
        <dbReference type="Proteomes" id="UP000032515"/>
    </source>
</evidence>
<proteinExistence type="predicted"/>